<protein>
    <submittedName>
        <fullName evidence="2">Beta-propeller fold lactonase family protein</fullName>
    </submittedName>
</protein>
<evidence type="ECO:0000256" key="1">
    <source>
        <dbReference type="SAM" id="SignalP"/>
    </source>
</evidence>
<keyword evidence="1" id="KW-0732">Signal</keyword>
<feature type="chain" id="PRO_5036806672" evidence="1">
    <location>
        <begin position="21"/>
        <end position="287"/>
    </location>
</feature>
<dbReference type="Pfam" id="PF10282">
    <property type="entry name" value="Lactonase"/>
    <property type="match status" value="1"/>
</dbReference>
<dbReference type="CDD" id="cd05819">
    <property type="entry name" value="NHL"/>
    <property type="match status" value="1"/>
</dbReference>
<gene>
    <name evidence="2" type="ORF">KME65_02230</name>
</gene>
<dbReference type="InterPro" id="IPR019405">
    <property type="entry name" value="Lactonase_7-beta_prop"/>
</dbReference>
<evidence type="ECO:0000313" key="2">
    <source>
        <dbReference type="EMBL" id="MBT2987756.1"/>
    </source>
</evidence>
<comment type="caution">
    <text evidence="2">The sequence shown here is derived from an EMBL/GenBank/DDBJ whole genome shotgun (WGS) entry which is preliminary data.</text>
</comment>
<dbReference type="Proteomes" id="UP000770889">
    <property type="component" value="Unassembled WGS sequence"/>
</dbReference>
<reference evidence="2 3" key="1">
    <citation type="submission" date="2021-05" db="EMBL/GenBank/DDBJ databases">
        <title>Genetic and Functional Diversity in Clade A Lucinid endosymbionts from the Bahamas.</title>
        <authorList>
            <person name="Giani N.M."/>
            <person name="Engel A.S."/>
            <person name="Campbell B.J."/>
        </authorList>
    </citation>
    <scope>NUCLEOTIDE SEQUENCE [LARGE SCALE GENOMIC DNA]</scope>
    <source>
        <strain evidence="2">LUC16012Gg_MoonRockCtena</strain>
    </source>
</reference>
<dbReference type="GO" id="GO:0008270">
    <property type="term" value="F:zinc ion binding"/>
    <property type="evidence" value="ECO:0007669"/>
    <property type="project" value="UniProtKB-KW"/>
</dbReference>
<dbReference type="InterPro" id="IPR050952">
    <property type="entry name" value="TRIM-NHL_E3_ligases"/>
</dbReference>
<dbReference type="PANTHER" id="PTHR24104:SF25">
    <property type="entry name" value="PROTEIN LIN-41"/>
    <property type="match status" value="1"/>
</dbReference>
<feature type="signal peptide" evidence="1">
    <location>
        <begin position="1"/>
        <end position="20"/>
    </location>
</feature>
<sequence length="287" mass="31125">MRQCIAAVLLLNLVTGPLHAEISATFVLASRPVLSNPHDLKLTPDGRYLFVSDVGNDRIAILDPETLELIETFGEDHQSGTHDIDFDASGRAYVADTHNNRVVVYSISGTNASRIAELTTGIRGPEGVLAHPNGRIYVAGAWSNNLIVFEHGVAVDELRGLSAPHDIELAANGSDIWLADAGNDRILLLSEGLALKAELDRESYDFNGVRYMDLLDDGSLVAADKNNHQIKFIAADGRLVLVLGDGRPGRGPGKFRTPEGVELRGSDLWLSDSGNDRVLRYRLILSP</sequence>
<dbReference type="PANTHER" id="PTHR24104">
    <property type="entry name" value="E3 UBIQUITIN-PROTEIN LIGASE NHLRC1-RELATED"/>
    <property type="match status" value="1"/>
</dbReference>
<dbReference type="AlphaFoldDB" id="A0A944M5A8"/>
<accession>A0A944M5A8</accession>
<dbReference type="InterPro" id="IPR011042">
    <property type="entry name" value="6-blade_b-propeller_TolB-like"/>
</dbReference>
<proteinExistence type="predicted"/>
<organism evidence="2 3">
    <name type="scientific">Candidatus Thiodiazotropha taylori</name>
    <dbReference type="NCBI Taxonomy" id="2792791"/>
    <lineage>
        <taxon>Bacteria</taxon>
        <taxon>Pseudomonadati</taxon>
        <taxon>Pseudomonadota</taxon>
        <taxon>Gammaproteobacteria</taxon>
        <taxon>Chromatiales</taxon>
        <taxon>Sedimenticolaceae</taxon>
        <taxon>Candidatus Thiodiazotropha</taxon>
    </lineage>
</organism>
<dbReference type="Gene3D" id="2.120.10.30">
    <property type="entry name" value="TolB, C-terminal domain"/>
    <property type="match status" value="2"/>
</dbReference>
<name>A0A944M5A8_9GAMM</name>
<evidence type="ECO:0000313" key="3">
    <source>
        <dbReference type="Proteomes" id="UP000770889"/>
    </source>
</evidence>
<dbReference type="EMBL" id="JAHHGM010000002">
    <property type="protein sequence ID" value="MBT2987756.1"/>
    <property type="molecule type" value="Genomic_DNA"/>
</dbReference>
<dbReference type="SUPFAM" id="SSF101898">
    <property type="entry name" value="NHL repeat"/>
    <property type="match status" value="1"/>
</dbReference>